<sequence length="123" mass="13815">MTGQGQKRCTYDKQIDNDSVVTEPKEIANNFNNYCTKIAEILITKRNVACTTNASELKVFLFMDKTNTKEVVKIIKNIRGNASPGHDGIKPALVKSLSKDLAAVFQLSLMNISKRLPFLRLRK</sequence>
<dbReference type="AlphaFoldDB" id="A0ABD2P9S1"/>
<organism evidence="1 2">
    <name type="scientific">Cryptolaemus montrouzieri</name>
    <dbReference type="NCBI Taxonomy" id="559131"/>
    <lineage>
        <taxon>Eukaryota</taxon>
        <taxon>Metazoa</taxon>
        <taxon>Ecdysozoa</taxon>
        <taxon>Arthropoda</taxon>
        <taxon>Hexapoda</taxon>
        <taxon>Insecta</taxon>
        <taxon>Pterygota</taxon>
        <taxon>Neoptera</taxon>
        <taxon>Endopterygota</taxon>
        <taxon>Coleoptera</taxon>
        <taxon>Polyphaga</taxon>
        <taxon>Cucujiformia</taxon>
        <taxon>Coccinelloidea</taxon>
        <taxon>Coccinellidae</taxon>
        <taxon>Scymninae</taxon>
        <taxon>Scymnini</taxon>
        <taxon>Cryptolaemus</taxon>
    </lineage>
</organism>
<accession>A0ABD2P9S1</accession>
<evidence type="ECO:0000313" key="2">
    <source>
        <dbReference type="Proteomes" id="UP001516400"/>
    </source>
</evidence>
<proteinExistence type="predicted"/>
<gene>
    <name evidence="1" type="ORF">HHI36_002180</name>
</gene>
<dbReference type="Proteomes" id="UP001516400">
    <property type="component" value="Unassembled WGS sequence"/>
</dbReference>
<comment type="caution">
    <text evidence="1">The sequence shown here is derived from an EMBL/GenBank/DDBJ whole genome shotgun (WGS) entry which is preliminary data.</text>
</comment>
<keyword evidence="2" id="KW-1185">Reference proteome</keyword>
<name>A0ABD2P9S1_9CUCU</name>
<protein>
    <submittedName>
        <fullName evidence="1">Uncharacterized protein</fullName>
    </submittedName>
</protein>
<reference evidence="1 2" key="1">
    <citation type="journal article" date="2021" name="BMC Biol.">
        <title>Horizontally acquired antibacterial genes associated with adaptive radiation of ladybird beetles.</title>
        <authorList>
            <person name="Li H.S."/>
            <person name="Tang X.F."/>
            <person name="Huang Y.H."/>
            <person name="Xu Z.Y."/>
            <person name="Chen M.L."/>
            <person name="Du X.Y."/>
            <person name="Qiu B.Y."/>
            <person name="Chen P.T."/>
            <person name="Zhang W."/>
            <person name="Slipinski A."/>
            <person name="Escalona H.E."/>
            <person name="Waterhouse R.M."/>
            <person name="Zwick A."/>
            <person name="Pang H."/>
        </authorList>
    </citation>
    <scope>NUCLEOTIDE SEQUENCE [LARGE SCALE GENOMIC DNA]</scope>
    <source>
        <strain evidence="1">SYSU2018</strain>
    </source>
</reference>
<dbReference type="EMBL" id="JABFTP020000185">
    <property type="protein sequence ID" value="KAL3287716.1"/>
    <property type="molecule type" value="Genomic_DNA"/>
</dbReference>
<evidence type="ECO:0000313" key="1">
    <source>
        <dbReference type="EMBL" id="KAL3287716.1"/>
    </source>
</evidence>